<evidence type="ECO:0000313" key="3">
    <source>
        <dbReference type="Proteomes" id="UP000461443"/>
    </source>
</evidence>
<protein>
    <submittedName>
        <fullName evidence="2">Haloacid dehalogenase</fullName>
    </submittedName>
</protein>
<reference evidence="2 3" key="2">
    <citation type="submission" date="2020-02" db="EMBL/GenBank/DDBJ databases">
        <title>The new genus of Enterobacteriales.</title>
        <authorList>
            <person name="Kim I.S."/>
        </authorList>
    </citation>
    <scope>NUCLEOTIDE SEQUENCE [LARGE SCALE GENOMIC DNA]</scope>
    <source>
        <strain evidence="2 3">SAP-6</strain>
    </source>
</reference>
<proteinExistence type="predicted"/>
<dbReference type="AlphaFoldDB" id="A0A845SI19"/>
<accession>A0A845SI19</accession>
<dbReference type="Proteomes" id="UP000461443">
    <property type="component" value="Unassembled WGS sequence"/>
</dbReference>
<dbReference type="RefSeq" id="WP_162365016.1">
    <property type="nucleotide sequence ID" value="NZ_WUBS01000003.1"/>
</dbReference>
<dbReference type="SUPFAM" id="SSF56784">
    <property type="entry name" value="HAD-like"/>
    <property type="match status" value="1"/>
</dbReference>
<comment type="caution">
    <text evidence="2">The sequence shown here is derived from an EMBL/GenBank/DDBJ whole genome shotgun (WGS) entry which is preliminary data.</text>
</comment>
<dbReference type="GO" id="GO:0046872">
    <property type="term" value="F:metal ion binding"/>
    <property type="evidence" value="ECO:0007669"/>
    <property type="project" value="UniProtKB-KW"/>
</dbReference>
<evidence type="ECO:0000256" key="1">
    <source>
        <dbReference type="ARBA" id="ARBA00022723"/>
    </source>
</evidence>
<keyword evidence="1" id="KW-0479">Metal-binding</keyword>
<sequence>MAINNAKIISFDFFDTLFVRPLADPEDAFDIIGNQFSIPNFRKLRQKAQKDAFRQMVKNGKKEITLRNIYDNYSDSSVPADTLMQAEYELEKKLVMPNAALFGIFTTLISQGKTVVITSDMYFGTNFFNEVLLKYDLKDIPLFISADRNATKRDYGEMFDLIVDAYGVAPQEILHIGDNYLSDVQRPRERKLAAFHYQAFPPMAARKSLPLMSSLAEGMLRTISADSVPLHSFQELGFKYQAPATLGFLSWIAGQSKADGVDHVLFVSRDGHIPERVARRYFGADLPPFSYFKGSRIAFNLALIDVHNFNQHIPFLISGAEGLTPAELLERIGLEPPLQSVLTDLGFQPGITIGPENYALVTQFITAYRGEILKICQRNRRGLFVYLKSMNIKPGGKVALVDIGWSGSTQEAFELAIAKLMDLDVVGYYFCLANTLERQRRSERQVMKALISSDSTSPAFVDKLYENRVVIELFFSAPHPTVIGYKLKGTTVTAVDYRGRADITNHINIINQLNDGIDVFLDDFIALQQRIGLVVSPMEQVRPLTDFATGGQWLGDERFTSLENFDSWGSTGN</sequence>
<dbReference type="EMBL" id="WUBS01000003">
    <property type="protein sequence ID" value="NDL62308.1"/>
    <property type="molecule type" value="Genomic_DNA"/>
</dbReference>
<reference evidence="2 3" key="1">
    <citation type="submission" date="2019-12" db="EMBL/GenBank/DDBJ databases">
        <authorList>
            <person name="Lee S.D."/>
        </authorList>
    </citation>
    <scope>NUCLEOTIDE SEQUENCE [LARGE SCALE GENOMIC DNA]</scope>
    <source>
        <strain evidence="2 3">SAP-6</strain>
    </source>
</reference>
<name>A0A845SI19_9GAMM</name>
<dbReference type="Gene3D" id="1.10.150.400">
    <property type="match status" value="1"/>
</dbReference>
<dbReference type="InterPro" id="IPR023214">
    <property type="entry name" value="HAD_sf"/>
</dbReference>
<dbReference type="Gene3D" id="3.40.50.1000">
    <property type="entry name" value="HAD superfamily/HAD-like"/>
    <property type="match status" value="1"/>
</dbReference>
<keyword evidence="3" id="KW-1185">Reference proteome</keyword>
<organism evidence="2 3">
    <name type="scientific">Acerihabitans arboris</name>
    <dbReference type="NCBI Taxonomy" id="2691583"/>
    <lineage>
        <taxon>Bacteria</taxon>
        <taxon>Pseudomonadati</taxon>
        <taxon>Pseudomonadota</taxon>
        <taxon>Gammaproteobacteria</taxon>
        <taxon>Enterobacterales</taxon>
        <taxon>Pectobacteriaceae</taxon>
        <taxon>Acerihabitans</taxon>
    </lineage>
</organism>
<gene>
    <name evidence="2" type="ORF">GRH90_06010</name>
</gene>
<evidence type="ECO:0000313" key="2">
    <source>
        <dbReference type="EMBL" id="NDL62308.1"/>
    </source>
</evidence>
<dbReference type="InterPro" id="IPR036412">
    <property type="entry name" value="HAD-like_sf"/>
</dbReference>